<evidence type="ECO:0000256" key="5">
    <source>
        <dbReference type="ARBA" id="ARBA00022771"/>
    </source>
</evidence>
<feature type="compositionally biased region" description="Polar residues" evidence="11">
    <location>
        <begin position="565"/>
        <end position="577"/>
    </location>
</feature>
<proteinExistence type="inferred from homology"/>
<reference evidence="14" key="1">
    <citation type="submission" date="2024-06" db="UniProtKB">
        <authorList>
            <consortium name="RefSeq"/>
        </authorList>
    </citation>
    <scope>NUCLEOTIDE SEQUENCE [LARGE SCALE GENOMIC DNA]</scope>
</reference>
<dbReference type="InterPro" id="IPR002110">
    <property type="entry name" value="Ankyrin_rpt"/>
</dbReference>
<dbReference type="Gene3D" id="3.40.50.300">
    <property type="entry name" value="P-loop containing nucleotide triphosphate hydrolases"/>
    <property type="match status" value="1"/>
</dbReference>
<dbReference type="InterPro" id="IPR036770">
    <property type="entry name" value="Ankyrin_rpt-contain_sf"/>
</dbReference>
<evidence type="ECO:0000256" key="6">
    <source>
        <dbReference type="ARBA" id="ARBA00022833"/>
    </source>
</evidence>
<keyword evidence="2" id="KW-0343">GTPase activation</keyword>
<dbReference type="InterPro" id="IPR001849">
    <property type="entry name" value="PH_domain"/>
</dbReference>
<dbReference type="SMART" id="SM00175">
    <property type="entry name" value="RAB"/>
    <property type="match status" value="1"/>
</dbReference>
<dbReference type="InterPro" id="IPR011993">
    <property type="entry name" value="PH-like_dom_sf"/>
</dbReference>
<dbReference type="SUPFAM" id="SSF57863">
    <property type="entry name" value="ArfGap/RecO-like zinc finger"/>
    <property type="match status" value="1"/>
</dbReference>
<dbReference type="InterPro" id="IPR051282">
    <property type="entry name" value="Arf-GAP_GTPase_ANK_PH"/>
</dbReference>
<dbReference type="Pfam" id="PF01412">
    <property type="entry name" value="ArfGap"/>
    <property type="match status" value="1"/>
</dbReference>
<dbReference type="SMART" id="SM00233">
    <property type="entry name" value="PH"/>
    <property type="match status" value="1"/>
</dbReference>
<reference evidence="15" key="2">
    <citation type="submission" date="2025-08" db="UniProtKB">
        <authorList>
            <consortium name="RefSeq"/>
        </authorList>
    </citation>
    <scope>IDENTIFICATION</scope>
    <source>
        <tissue evidence="15">Whole sample</tissue>
    </source>
</reference>
<dbReference type="CDD" id="cd08836">
    <property type="entry name" value="ArfGap_AGAP"/>
    <property type="match status" value="1"/>
</dbReference>
<evidence type="ECO:0000256" key="11">
    <source>
        <dbReference type="SAM" id="MobiDB-lite"/>
    </source>
</evidence>
<protein>
    <submittedName>
        <fullName evidence="15">Arf-GAP with GTPase, ANK repeat and PH domain-containing protein 1-like isoform X16</fullName>
    </submittedName>
</protein>
<dbReference type="PANTHER" id="PTHR45819">
    <property type="entry name" value="CENTAURIN-GAMMA-1A"/>
    <property type="match status" value="1"/>
</dbReference>
<dbReference type="CDD" id="cd04103">
    <property type="entry name" value="Centaurin_gamma"/>
    <property type="match status" value="1"/>
</dbReference>
<evidence type="ECO:0000256" key="9">
    <source>
        <dbReference type="PROSITE-ProRule" id="PRU00023"/>
    </source>
</evidence>
<dbReference type="RefSeq" id="XP_022294805.1">
    <property type="nucleotide sequence ID" value="XM_022439097.1"/>
</dbReference>
<dbReference type="SMART" id="SM00174">
    <property type="entry name" value="RHO"/>
    <property type="match status" value="1"/>
</dbReference>
<dbReference type="PROSITE" id="PS51419">
    <property type="entry name" value="RAB"/>
    <property type="match status" value="1"/>
</dbReference>
<dbReference type="Proteomes" id="UP000694844">
    <property type="component" value="Chromosome 1"/>
</dbReference>
<dbReference type="SMART" id="SM00248">
    <property type="entry name" value="ANK"/>
    <property type="match status" value="2"/>
</dbReference>
<evidence type="ECO:0000256" key="4">
    <source>
        <dbReference type="ARBA" id="ARBA00022741"/>
    </source>
</evidence>
<keyword evidence="5 10" id="KW-0863">Zinc-finger</keyword>
<dbReference type="SUPFAM" id="SSF52540">
    <property type="entry name" value="P-loop containing nucleoside triphosphate hydrolases"/>
    <property type="match status" value="1"/>
</dbReference>
<dbReference type="GO" id="GO:0003924">
    <property type="term" value="F:GTPase activity"/>
    <property type="evidence" value="ECO:0007669"/>
    <property type="project" value="InterPro"/>
</dbReference>
<keyword evidence="3" id="KW-0479">Metal-binding</keyword>
<dbReference type="PROSITE" id="PS51421">
    <property type="entry name" value="RAS"/>
    <property type="match status" value="1"/>
</dbReference>
<keyword evidence="6" id="KW-0862">Zinc</keyword>
<dbReference type="FunFam" id="3.40.50.300:FF:000178">
    <property type="entry name" value="Arf-GAP with GTPase, ANK repeat and PH domain-containing protein 1"/>
    <property type="match status" value="1"/>
</dbReference>
<evidence type="ECO:0000313" key="14">
    <source>
        <dbReference type="Proteomes" id="UP000694844"/>
    </source>
</evidence>
<dbReference type="InterPro" id="IPR027417">
    <property type="entry name" value="P-loop_NTPase"/>
</dbReference>
<dbReference type="InterPro" id="IPR001806">
    <property type="entry name" value="Small_GTPase"/>
</dbReference>
<dbReference type="PROSITE" id="PS50003">
    <property type="entry name" value="PH_DOMAIN"/>
    <property type="match status" value="1"/>
</dbReference>
<feature type="domain" description="PH" evidence="12">
    <location>
        <begin position="423"/>
        <end position="638"/>
    </location>
</feature>
<dbReference type="GeneID" id="111104835"/>
<sequence length="905" mass="101003">MMNTRTPMQPYLSNSLAIRQEIQRFESVHPSIYAIYDLIDAIPDHLIQQQIREHVVCIEDSFVNSQEWTLSRSVPDLKLGILGSVHSGKSALVHRYLTGSYMQEESPEGGRFKKEVIIDGQSYLLLIRDEGGSPELQFTQWVDAVIFVFSLENEMSFQTVYSYYAKMCHYRNAAEIPLILVGTQDSISESNPRVIDDTRARKCATDLKRCSYYETCATYGLNVERVFQDACQKIVQVRYPSLPSTIPSMPPVPSTPIHAHRAYYISQPMANKPFDTHSTSSQSTSSSGTLVTSNTPSSSTQNVAQVQPNVKEMSKDARQEKADKKKDKQEVDQGDRVDLATSTPLSARKNKKSSVIQKSNSFSDKMDKYLMELEIHENTSPVTPTASRVASKGRSSLVLPKNKEEEKKGSTLEAEKLGSGRVIPIKQGYLYKKSHGLNKEWKKKYVTLLDDGRLTYHPSLHDYMDDVHAKEINLIHTTVKIPGLRPRTTKTVPNYPAQHPNQDAKGESKTSFSLSGKSSKDKENVRLTGFDVIRERHNSNSEAPFNNSVPGVPPEGIANGDGISSKLNGNSIGSKETPNVKKRHRRAKSGGLKNVGDGDDSDGYEFMIVSLENKQWHFEAGDSQERDEWINAIEQQILNSLQGNEINKSNKRGTPADPAGMQAIRTIRGNNSCADCGAPNPDWASINLGTIVCIECSGIHRNLGTHLSRVRSLDLDEWPPDLVRVMMAIGNGIANTVWEHSMKNRTKPGPTSPRDEKEKWIRSKYEAKEFLPPPPYLDIPLNQQLIDALVREDIRNIILVLGHSHPEDINCPYSKDDGRTALHIAAALGNVVYVQLLLWYNANVKVVDHEGRNALWYAKSSGSTECVELLMNNGCPEHPTLPRRRGSSAQAGKNDVFEKLPASVI</sequence>
<name>A0A8B8AUE2_CRAVI</name>
<comment type="similarity">
    <text evidence="1">Belongs to the centaurin gamma-like family.</text>
</comment>
<dbReference type="Gene3D" id="1.25.40.20">
    <property type="entry name" value="Ankyrin repeat-containing domain"/>
    <property type="match status" value="1"/>
</dbReference>
<organism evidence="14 15">
    <name type="scientific">Crassostrea virginica</name>
    <name type="common">Eastern oyster</name>
    <dbReference type="NCBI Taxonomy" id="6565"/>
    <lineage>
        <taxon>Eukaryota</taxon>
        <taxon>Metazoa</taxon>
        <taxon>Spiralia</taxon>
        <taxon>Lophotrochozoa</taxon>
        <taxon>Mollusca</taxon>
        <taxon>Bivalvia</taxon>
        <taxon>Autobranchia</taxon>
        <taxon>Pteriomorphia</taxon>
        <taxon>Ostreida</taxon>
        <taxon>Ostreoidea</taxon>
        <taxon>Ostreidae</taxon>
        <taxon>Crassostrea</taxon>
    </lineage>
</organism>
<dbReference type="PROSITE" id="PS50088">
    <property type="entry name" value="ANK_REPEAT"/>
    <property type="match status" value="1"/>
</dbReference>
<keyword evidence="7 9" id="KW-0040">ANK repeat</keyword>
<evidence type="ECO:0000256" key="7">
    <source>
        <dbReference type="ARBA" id="ARBA00023043"/>
    </source>
</evidence>
<feature type="compositionally biased region" description="Basic and acidic residues" evidence="11">
    <location>
        <begin position="312"/>
        <end position="338"/>
    </location>
</feature>
<dbReference type="SMART" id="SM00105">
    <property type="entry name" value="ArfGap"/>
    <property type="match status" value="1"/>
</dbReference>
<evidence type="ECO:0000259" key="12">
    <source>
        <dbReference type="PROSITE" id="PS50003"/>
    </source>
</evidence>
<dbReference type="FunFam" id="1.10.220.150:FF:000001">
    <property type="entry name" value="Arf-GAP with GTPase, ANK repeat and PH domain-containing protein 1"/>
    <property type="match status" value="1"/>
</dbReference>
<dbReference type="GO" id="GO:0008270">
    <property type="term" value="F:zinc ion binding"/>
    <property type="evidence" value="ECO:0007669"/>
    <property type="project" value="UniProtKB-KW"/>
</dbReference>
<feature type="region of interest" description="Disordered" evidence="11">
    <location>
        <begin position="537"/>
        <end position="599"/>
    </location>
</feature>
<feature type="region of interest" description="Disordered" evidence="11">
    <location>
        <begin position="485"/>
        <end position="523"/>
    </location>
</feature>
<keyword evidence="8" id="KW-0342">GTP-binding</keyword>
<dbReference type="SUPFAM" id="SSF48403">
    <property type="entry name" value="Ankyrin repeat"/>
    <property type="match status" value="1"/>
</dbReference>
<gene>
    <name evidence="15" type="primary">LOC111104835</name>
</gene>
<feature type="compositionally biased region" description="Low complexity" evidence="11">
    <location>
        <begin position="276"/>
        <end position="295"/>
    </location>
</feature>
<evidence type="ECO:0000256" key="2">
    <source>
        <dbReference type="ARBA" id="ARBA00022468"/>
    </source>
</evidence>
<dbReference type="AlphaFoldDB" id="A0A8B8AUE2"/>
<evidence type="ECO:0000256" key="10">
    <source>
        <dbReference type="PROSITE-ProRule" id="PRU00288"/>
    </source>
</evidence>
<dbReference type="SMART" id="SM00173">
    <property type="entry name" value="RAS"/>
    <property type="match status" value="1"/>
</dbReference>
<dbReference type="Gene3D" id="1.10.220.150">
    <property type="entry name" value="Arf GTPase activating protein"/>
    <property type="match status" value="1"/>
</dbReference>
<dbReference type="Gene3D" id="2.30.29.30">
    <property type="entry name" value="Pleckstrin-homology domain (PH domain)/Phosphotyrosine-binding domain (PTB)"/>
    <property type="match status" value="2"/>
</dbReference>
<keyword evidence="14" id="KW-1185">Reference proteome</keyword>
<evidence type="ECO:0000256" key="1">
    <source>
        <dbReference type="ARBA" id="ARBA00005430"/>
    </source>
</evidence>
<feature type="compositionally biased region" description="Polar residues" evidence="11">
    <location>
        <begin position="296"/>
        <end position="308"/>
    </location>
</feature>
<evidence type="ECO:0000256" key="3">
    <source>
        <dbReference type="ARBA" id="ARBA00022723"/>
    </source>
</evidence>
<keyword evidence="4" id="KW-0547">Nucleotide-binding</keyword>
<evidence type="ECO:0000256" key="8">
    <source>
        <dbReference type="ARBA" id="ARBA00023134"/>
    </source>
</evidence>
<dbReference type="SUPFAM" id="SSF50729">
    <property type="entry name" value="PH domain-like"/>
    <property type="match status" value="1"/>
</dbReference>
<feature type="domain" description="Arf-GAP" evidence="13">
    <location>
        <begin position="658"/>
        <end position="778"/>
    </location>
</feature>
<feature type="compositionally biased region" description="Polar residues" evidence="11">
    <location>
        <begin position="540"/>
        <end position="549"/>
    </location>
</feature>
<dbReference type="PANTHER" id="PTHR45819:SF5">
    <property type="entry name" value="CENTAURIN-GAMMA-1A"/>
    <property type="match status" value="1"/>
</dbReference>
<feature type="region of interest" description="Disordered" evidence="11">
    <location>
        <begin position="270"/>
        <end position="359"/>
    </location>
</feature>
<dbReference type="PRINTS" id="PR00405">
    <property type="entry name" value="REVINTRACTNG"/>
</dbReference>
<dbReference type="InterPro" id="IPR038508">
    <property type="entry name" value="ArfGAP_dom_sf"/>
</dbReference>
<dbReference type="PROSITE" id="PS50115">
    <property type="entry name" value="ARFGAP"/>
    <property type="match status" value="1"/>
</dbReference>
<dbReference type="Pfam" id="PF00169">
    <property type="entry name" value="PH"/>
    <property type="match status" value="1"/>
</dbReference>
<dbReference type="InterPro" id="IPR037278">
    <property type="entry name" value="ARFGAP/RecO"/>
</dbReference>
<dbReference type="OrthoDB" id="6136903at2759"/>
<dbReference type="GO" id="GO:0005525">
    <property type="term" value="F:GTP binding"/>
    <property type="evidence" value="ECO:0007669"/>
    <property type="project" value="UniProtKB-KW"/>
</dbReference>
<evidence type="ECO:0000313" key="15">
    <source>
        <dbReference type="RefSeq" id="XP_022294805.1"/>
    </source>
</evidence>
<evidence type="ECO:0000259" key="13">
    <source>
        <dbReference type="PROSITE" id="PS50115"/>
    </source>
</evidence>
<dbReference type="Pfam" id="PF00071">
    <property type="entry name" value="Ras"/>
    <property type="match status" value="1"/>
</dbReference>
<dbReference type="CDD" id="cd01250">
    <property type="entry name" value="PH_AGAP"/>
    <property type="match status" value="1"/>
</dbReference>
<dbReference type="InterPro" id="IPR001164">
    <property type="entry name" value="ArfGAP_dom"/>
</dbReference>
<dbReference type="Pfam" id="PF12796">
    <property type="entry name" value="Ank_2"/>
    <property type="match status" value="1"/>
</dbReference>
<dbReference type="FunFam" id="1.25.40.20:FF:000298">
    <property type="entry name" value="ArfGAP with GTPase domain, ankyrin repeat and PH domain 2"/>
    <property type="match status" value="1"/>
</dbReference>
<dbReference type="GO" id="GO:0005096">
    <property type="term" value="F:GTPase activator activity"/>
    <property type="evidence" value="ECO:0007669"/>
    <property type="project" value="UniProtKB-KW"/>
</dbReference>
<dbReference type="PROSITE" id="PS50297">
    <property type="entry name" value="ANK_REP_REGION"/>
    <property type="match status" value="1"/>
</dbReference>
<feature type="repeat" description="ANK" evidence="9">
    <location>
        <begin position="817"/>
        <end position="849"/>
    </location>
</feature>
<accession>A0A8B8AUE2</accession>